<dbReference type="PATRIC" id="fig|74031.6.peg.589"/>
<dbReference type="Pfam" id="PF01497">
    <property type="entry name" value="Peripla_BP_2"/>
    <property type="match status" value="1"/>
</dbReference>
<sequence length="288" mass="30068">MWGCVRLSRLISLGAALAFAGAVTTTEAGADPAPRRVVSINLCTDQLAMLLAAPGQLVSVSDLAADPHSSAMAEAARGYPVNQGRAEEVYLLAPDLVVAGAYTDPATIGMLRRVGLRVEQFDTAKSLNDTRARIAQMARVLGREDEGTALIAEFDARLEALEAEAGNHPRAALYHPNGYTLGGGTLADDILRAAGFHNLAAELGHRGGGTLPLEQLVMAAPDLLISAAPLPGASRSEAVLGHPALDALRKGRAGLRITSPDWICGTPHVLNAVERLTDARRALPEGGQ</sequence>
<accession>A0A0L6CYX9</accession>
<keyword evidence="4" id="KW-1185">Reference proteome</keyword>
<reference evidence="4" key="1">
    <citation type="submission" date="2015-07" db="EMBL/GenBank/DDBJ databases">
        <title>Draft Genome Sequence of Roseovarius tolerans EL-164, a producer of N-Acylated Alanine Methyl Esters (NAMEs).</title>
        <authorList>
            <person name="Voget S."/>
            <person name="Bruns H."/>
            <person name="Wagner-Doebler I."/>
            <person name="Schulz S."/>
            <person name="Daniel R."/>
        </authorList>
    </citation>
    <scope>NUCLEOTIDE SEQUENCE [LARGE SCALE GENOMIC DNA]</scope>
    <source>
        <strain evidence="4">EL-164</strain>
    </source>
</reference>
<evidence type="ECO:0000313" key="3">
    <source>
        <dbReference type="EMBL" id="KNX42926.1"/>
    </source>
</evidence>
<name>A0A0L6CYX9_9RHOB</name>
<dbReference type="PANTHER" id="PTHR30535">
    <property type="entry name" value="VITAMIN B12-BINDING PROTEIN"/>
    <property type="match status" value="1"/>
</dbReference>
<evidence type="ECO:0000259" key="2">
    <source>
        <dbReference type="PROSITE" id="PS50983"/>
    </source>
</evidence>
<dbReference type="EMBL" id="LGVV01000004">
    <property type="protein sequence ID" value="KNX42926.1"/>
    <property type="molecule type" value="Genomic_DNA"/>
</dbReference>
<dbReference type="OrthoDB" id="1632039at2"/>
<dbReference type="STRING" id="74031.SAMN04488077_11093"/>
<dbReference type="PANTHER" id="PTHR30535:SF34">
    <property type="entry name" value="MOLYBDATE-BINDING PROTEIN MOLA"/>
    <property type="match status" value="1"/>
</dbReference>
<feature type="signal peptide" evidence="1">
    <location>
        <begin position="1"/>
        <end position="20"/>
    </location>
</feature>
<dbReference type="RefSeq" id="WP_050661510.1">
    <property type="nucleotide sequence ID" value="NZ_CP118494.1"/>
</dbReference>
<organism evidence="3 4">
    <name type="scientific">Roseovarius tolerans</name>
    <dbReference type="NCBI Taxonomy" id="74031"/>
    <lineage>
        <taxon>Bacteria</taxon>
        <taxon>Pseudomonadati</taxon>
        <taxon>Pseudomonadota</taxon>
        <taxon>Alphaproteobacteria</taxon>
        <taxon>Rhodobacterales</taxon>
        <taxon>Roseobacteraceae</taxon>
        <taxon>Roseovarius</taxon>
    </lineage>
</organism>
<dbReference type="Gene3D" id="3.40.50.1980">
    <property type="entry name" value="Nitrogenase molybdenum iron protein domain"/>
    <property type="match status" value="2"/>
</dbReference>
<evidence type="ECO:0000256" key="1">
    <source>
        <dbReference type="SAM" id="SignalP"/>
    </source>
</evidence>
<comment type="caution">
    <text evidence="3">The sequence shown here is derived from an EMBL/GenBank/DDBJ whole genome shotgun (WGS) entry which is preliminary data.</text>
</comment>
<proteinExistence type="predicted"/>
<gene>
    <name evidence="3" type="ORF">ROTO_05730</name>
</gene>
<dbReference type="SUPFAM" id="SSF53807">
    <property type="entry name" value="Helical backbone' metal receptor"/>
    <property type="match status" value="1"/>
</dbReference>
<dbReference type="AlphaFoldDB" id="A0A0L6CYX9"/>
<protein>
    <submittedName>
        <fullName evidence="3">Corrinoid ABC transporter substrate-binding protein</fullName>
    </submittedName>
</protein>
<dbReference type="PROSITE" id="PS50983">
    <property type="entry name" value="FE_B12_PBP"/>
    <property type="match status" value="1"/>
</dbReference>
<keyword evidence="1" id="KW-0732">Signal</keyword>
<dbReference type="InterPro" id="IPR050902">
    <property type="entry name" value="ABC_Transporter_SBP"/>
</dbReference>
<feature type="chain" id="PRO_5005562970" evidence="1">
    <location>
        <begin position="21"/>
        <end position="288"/>
    </location>
</feature>
<feature type="domain" description="Fe/B12 periplasmic-binding" evidence="2">
    <location>
        <begin position="36"/>
        <end position="287"/>
    </location>
</feature>
<dbReference type="InterPro" id="IPR002491">
    <property type="entry name" value="ABC_transptr_periplasmic_BD"/>
</dbReference>
<dbReference type="Proteomes" id="UP000037046">
    <property type="component" value="Unassembled WGS sequence"/>
</dbReference>
<evidence type="ECO:0000313" key="4">
    <source>
        <dbReference type="Proteomes" id="UP000037046"/>
    </source>
</evidence>